<evidence type="ECO:0000256" key="1">
    <source>
        <dbReference type="ARBA" id="ARBA00022603"/>
    </source>
</evidence>
<proteinExistence type="predicted"/>
<dbReference type="SUPFAM" id="SSF53335">
    <property type="entry name" value="S-adenosyl-L-methionine-dependent methyltransferases"/>
    <property type="match status" value="1"/>
</dbReference>
<reference evidence="5 6" key="1">
    <citation type="journal article" date="2002" name="Nucleic Acids Res.">
        <title>The complete genomic sequence of Mycoplasma penetrans, an intracellular bacterial pathogen in humans.</title>
        <authorList>
            <person name="Sasaki Y."/>
            <person name="Ishikawa J."/>
            <person name="Yamashita A."/>
            <person name="Oshima K."/>
            <person name="Kenri T."/>
            <person name="Furuya K."/>
            <person name="Yoshino C."/>
            <person name="Horino A."/>
            <person name="Shiba T."/>
            <person name="Sasaki T."/>
            <person name="Hattori M."/>
        </authorList>
    </citation>
    <scope>NUCLEOTIDE SEQUENCE [LARGE SCALE GENOMIC DNA]</scope>
    <source>
        <strain evidence="5 6">HF-2</strain>
    </source>
</reference>
<dbReference type="GO" id="GO:0032259">
    <property type="term" value="P:methylation"/>
    <property type="evidence" value="ECO:0007669"/>
    <property type="project" value="UniProtKB-KW"/>
</dbReference>
<dbReference type="InterPro" id="IPR002941">
    <property type="entry name" value="DNA_methylase_N4/N6"/>
</dbReference>
<dbReference type="GO" id="GO:0008170">
    <property type="term" value="F:N-methyltransferase activity"/>
    <property type="evidence" value="ECO:0007669"/>
    <property type="project" value="InterPro"/>
</dbReference>
<dbReference type="KEGG" id="mpe:MYPE4780"/>
<organism evidence="5 6">
    <name type="scientific">Malacoplasma penetrans (strain HF-2)</name>
    <name type="common">Mycoplasma penetrans</name>
    <dbReference type="NCBI Taxonomy" id="272633"/>
    <lineage>
        <taxon>Bacteria</taxon>
        <taxon>Bacillati</taxon>
        <taxon>Mycoplasmatota</taxon>
        <taxon>Mycoplasmoidales</taxon>
        <taxon>Mycoplasmoidaceae</taxon>
        <taxon>Malacoplasma</taxon>
    </lineage>
</organism>
<protein>
    <submittedName>
        <fullName evidence="5">Hypothetical ATP/GTP-binding protein</fullName>
    </submittedName>
</protein>
<dbReference type="GO" id="GO:0003677">
    <property type="term" value="F:DNA binding"/>
    <property type="evidence" value="ECO:0007669"/>
    <property type="project" value="InterPro"/>
</dbReference>
<dbReference type="Proteomes" id="UP000002522">
    <property type="component" value="Chromosome"/>
</dbReference>
<evidence type="ECO:0000256" key="2">
    <source>
        <dbReference type="ARBA" id="ARBA00022679"/>
    </source>
</evidence>
<dbReference type="eggNOG" id="COG2189">
    <property type="taxonomic scope" value="Bacteria"/>
</dbReference>
<evidence type="ECO:0000313" key="5">
    <source>
        <dbReference type="EMBL" id="BAC44268.1"/>
    </source>
</evidence>
<accession>Q8EVT1</accession>
<dbReference type="Pfam" id="PF01555">
    <property type="entry name" value="N6_N4_Mtase"/>
    <property type="match status" value="1"/>
</dbReference>
<evidence type="ECO:0000313" key="6">
    <source>
        <dbReference type="Proteomes" id="UP000002522"/>
    </source>
</evidence>
<name>Q8EVT1_MALP2</name>
<dbReference type="InterPro" id="IPR029063">
    <property type="entry name" value="SAM-dependent_MTases_sf"/>
</dbReference>
<dbReference type="PIRSF" id="PIRSF015855">
    <property type="entry name" value="TypeIII_Mtase_mKpnI"/>
    <property type="match status" value="1"/>
</dbReference>
<evidence type="ECO:0000259" key="4">
    <source>
        <dbReference type="Pfam" id="PF01555"/>
    </source>
</evidence>
<keyword evidence="1" id="KW-0489">Methyltransferase</keyword>
<dbReference type="Gene3D" id="3.40.50.150">
    <property type="entry name" value="Vaccinia Virus protein VP39"/>
    <property type="match status" value="1"/>
</dbReference>
<dbReference type="EMBL" id="BA000026">
    <property type="protein sequence ID" value="BAC44268.1"/>
    <property type="molecule type" value="Genomic_DNA"/>
</dbReference>
<dbReference type="STRING" id="272633.gene:10731594"/>
<dbReference type="AlphaFoldDB" id="Q8EVT1"/>
<keyword evidence="6" id="KW-1185">Reference proteome</keyword>
<dbReference type="PRINTS" id="PR00506">
    <property type="entry name" value="D21N6MTFRASE"/>
</dbReference>
<gene>
    <name evidence="5" type="ordered locus">MYPE4780</name>
</gene>
<dbReference type="InParanoid" id="Q8EVT1"/>
<keyword evidence="2" id="KW-0808">Transferase</keyword>
<keyword evidence="3" id="KW-0949">S-adenosyl-L-methionine</keyword>
<feature type="domain" description="DNA methylase N-4/N-6" evidence="4">
    <location>
        <begin position="2"/>
        <end position="306"/>
    </location>
</feature>
<dbReference type="HOGENOM" id="CLU_690419_0_0_14"/>
<sequence>MMSERLKKAKQLLKDDGIIFISIDDNEQAYLKVLMDDIFGEDNFISNIVWDKRNAQNDNKYIEKNHEYILAYSKNWKNFKINQVFEINKKKGQLIQMTIGANEDGLLVNRKNMGWTLYFNPATNEKIPLMDYDPKKVERDSTIENLYKDDKEIIDKGFVPIRPPIKNGVLLRWSWSFDKAIERIEKIIPKMTKNGYSLFYADEKEYKQVSHKSIVRFNINQSIIDNISSSKGSNTLRKLGIEFPNPKPVELIKFLINKHSNENAIILDFFAGSGTTGHAVMELNSDPKTKGNRKFILCTNEERTKQDINKTIAKDICFERLYCLIKNIKTSGESFNNLSVDELKKYQDVSLKTFNINYADVSINSNIDKLLEEIKKSMRLIHRDFDINNESIIKQLYSLFTLEKENN</sequence>
<dbReference type="InterPro" id="IPR002295">
    <property type="entry name" value="N4/N6-MTase_EcoPI_Mod-like"/>
</dbReference>
<evidence type="ECO:0000256" key="3">
    <source>
        <dbReference type="ARBA" id="ARBA00022691"/>
    </source>
</evidence>